<evidence type="ECO:0000256" key="7">
    <source>
        <dbReference type="ARBA" id="ARBA00023239"/>
    </source>
</evidence>
<feature type="domain" description="Glutamine amidotransferase" evidence="12">
    <location>
        <begin position="4"/>
        <end position="199"/>
    </location>
</feature>
<sequence length="204" mass="22333">MITIVDYGMGNLGSIRNMLTKIGAASEISSDPRAVMAAQKLILPGVGAFDAGMQSLERNGLRSVLDERVLGARVPTLGICLGMQLMTRHSAEGDRAGLGWIDAQVLRFEPGDAGLKVPHMGWNLVAPARPDALLENLPEQSRFYFVHSYYVACADRNDVLLTTSYGRQFDSGLHRDNVWGVQFHPEKSHKFGMQLLTNFANGCV</sequence>
<dbReference type="GO" id="GO:0000105">
    <property type="term" value="P:L-histidine biosynthetic process"/>
    <property type="evidence" value="ECO:0007669"/>
    <property type="project" value="UniProtKB-UniRule"/>
</dbReference>
<name>A0A829YGS9_9GAMM</name>
<dbReference type="UniPathway" id="UPA00031">
    <property type="reaction ID" value="UER00010"/>
</dbReference>
<dbReference type="GO" id="GO:0016829">
    <property type="term" value="F:lyase activity"/>
    <property type="evidence" value="ECO:0007669"/>
    <property type="project" value="UniProtKB-KW"/>
</dbReference>
<dbReference type="InterPro" id="IPR029062">
    <property type="entry name" value="Class_I_gatase-like"/>
</dbReference>
<dbReference type="Gene3D" id="3.40.50.880">
    <property type="match status" value="1"/>
</dbReference>
<dbReference type="GO" id="GO:0005737">
    <property type="term" value="C:cytoplasm"/>
    <property type="evidence" value="ECO:0007669"/>
    <property type="project" value="UniProtKB-SubCell"/>
</dbReference>
<dbReference type="RefSeq" id="WP_161813703.1">
    <property type="nucleotide sequence ID" value="NZ_BLJN01000004.1"/>
</dbReference>
<evidence type="ECO:0000313" key="13">
    <source>
        <dbReference type="EMBL" id="GFE82021.1"/>
    </source>
</evidence>
<keyword evidence="5 10" id="KW-0315">Glutamine amidotransferase</keyword>
<feature type="active site" evidence="10 11">
    <location>
        <position position="186"/>
    </location>
</feature>
<evidence type="ECO:0000256" key="9">
    <source>
        <dbReference type="ARBA" id="ARBA00049534"/>
    </source>
</evidence>
<keyword evidence="7 10" id="KW-0456">Lyase</keyword>
<accession>A0A829YGS9</accession>
<keyword evidence="4 10" id="KW-0378">Hydrolase</keyword>
<dbReference type="PANTHER" id="PTHR42701:SF1">
    <property type="entry name" value="IMIDAZOLE GLYCEROL PHOSPHATE SYNTHASE SUBUNIT HISH"/>
    <property type="match status" value="1"/>
</dbReference>
<evidence type="ECO:0000256" key="4">
    <source>
        <dbReference type="ARBA" id="ARBA00022801"/>
    </source>
</evidence>
<keyword evidence="14" id="KW-1185">Reference proteome</keyword>
<evidence type="ECO:0000256" key="2">
    <source>
        <dbReference type="ARBA" id="ARBA00011152"/>
    </source>
</evidence>
<dbReference type="HAMAP" id="MF_00278">
    <property type="entry name" value="HisH"/>
    <property type="match status" value="1"/>
</dbReference>
<keyword evidence="6 10" id="KW-0368">Histidine biosynthesis</keyword>
<comment type="caution">
    <text evidence="13">The sequence shown here is derived from an EMBL/GenBank/DDBJ whole genome shotgun (WGS) entry which is preliminary data.</text>
</comment>
<evidence type="ECO:0000256" key="8">
    <source>
        <dbReference type="ARBA" id="ARBA00047838"/>
    </source>
</evidence>
<protein>
    <recommendedName>
        <fullName evidence="10">Imidazole glycerol phosphate synthase subunit HisH</fullName>
        <ecNumber evidence="10">4.3.2.10</ecNumber>
    </recommendedName>
    <alternativeName>
        <fullName evidence="10">IGP synthase glutaminase subunit</fullName>
        <ecNumber evidence="10">3.5.1.2</ecNumber>
    </alternativeName>
    <alternativeName>
        <fullName evidence="10">IGP synthase subunit HisH</fullName>
    </alternativeName>
    <alternativeName>
        <fullName evidence="10">ImGP synthase subunit HisH</fullName>
        <shortName evidence="10">IGPS subunit HisH</shortName>
    </alternativeName>
</protein>
<comment type="subcellular location">
    <subcellularLocation>
        <location evidence="10">Cytoplasm</location>
    </subcellularLocation>
</comment>
<comment type="catalytic activity">
    <reaction evidence="9 10">
        <text>L-glutamine + H2O = L-glutamate + NH4(+)</text>
        <dbReference type="Rhea" id="RHEA:15889"/>
        <dbReference type="ChEBI" id="CHEBI:15377"/>
        <dbReference type="ChEBI" id="CHEBI:28938"/>
        <dbReference type="ChEBI" id="CHEBI:29985"/>
        <dbReference type="ChEBI" id="CHEBI:58359"/>
        <dbReference type="EC" id="3.5.1.2"/>
    </reaction>
</comment>
<organism evidence="13 14">
    <name type="scientific">Steroidobacter agaridevorans</name>
    <dbReference type="NCBI Taxonomy" id="2695856"/>
    <lineage>
        <taxon>Bacteria</taxon>
        <taxon>Pseudomonadati</taxon>
        <taxon>Pseudomonadota</taxon>
        <taxon>Gammaproteobacteria</taxon>
        <taxon>Steroidobacterales</taxon>
        <taxon>Steroidobacteraceae</taxon>
        <taxon>Steroidobacter</taxon>
    </lineage>
</organism>
<evidence type="ECO:0000256" key="11">
    <source>
        <dbReference type="PIRSR" id="PIRSR000495-1"/>
    </source>
</evidence>
<evidence type="ECO:0000256" key="3">
    <source>
        <dbReference type="ARBA" id="ARBA00022605"/>
    </source>
</evidence>
<dbReference type="NCBIfam" id="TIGR01855">
    <property type="entry name" value="IMP_synth_hisH"/>
    <property type="match status" value="1"/>
</dbReference>
<feature type="active site" description="Nucleophile" evidence="10 11">
    <location>
        <position position="80"/>
    </location>
</feature>
<dbReference type="Pfam" id="PF00117">
    <property type="entry name" value="GATase"/>
    <property type="match status" value="1"/>
</dbReference>
<evidence type="ECO:0000256" key="1">
    <source>
        <dbReference type="ARBA" id="ARBA00005091"/>
    </source>
</evidence>
<comment type="function">
    <text evidence="10">IGPS catalyzes the conversion of PRFAR and glutamine to IGP, AICAR and glutamate. The HisH subunit catalyzes the hydrolysis of glutamine to glutamate and ammonia as part of the synthesis of IGP and AICAR. The resulting ammonia molecule is channeled to the active site of HisF.</text>
</comment>
<dbReference type="InterPro" id="IPR010139">
    <property type="entry name" value="Imidazole-glycPsynth_HisH"/>
</dbReference>
<dbReference type="CDD" id="cd01748">
    <property type="entry name" value="GATase1_IGP_Synthase"/>
    <property type="match status" value="1"/>
</dbReference>
<dbReference type="PIRSF" id="PIRSF000495">
    <property type="entry name" value="Amidotransf_hisH"/>
    <property type="match status" value="1"/>
</dbReference>
<dbReference type="Proteomes" id="UP000445000">
    <property type="component" value="Unassembled WGS sequence"/>
</dbReference>
<comment type="pathway">
    <text evidence="1 10">Amino-acid biosynthesis; L-histidine biosynthesis; L-histidine from 5-phospho-alpha-D-ribose 1-diphosphate: step 5/9.</text>
</comment>
<dbReference type="EC" id="3.5.1.2" evidence="10"/>
<feature type="active site" evidence="10 11">
    <location>
        <position position="184"/>
    </location>
</feature>
<evidence type="ECO:0000256" key="10">
    <source>
        <dbReference type="HAMAP-Rule" id="MF_00278"/>
    </source>
</evidence>
<dbReference type="GO" id="GO:0004359">
    <property type="term" value="F:glutaminase activity"/>
    <property type="evidence" value="ECO:0007669"/>
    <property type="project" value="UniProtKB-EC"/>
</dbReference>
<dbReference type="PANTHER" id="PTHR42701">
    <property type="entry name" value="IMIDAZOLE GLYCEROL PHOSPHATE SYNTHASE SUBUNIT HISH"/>
    <property type="match status" value="1"/>
</dbReference>
<gene>
    <name evidence="13" type="primary">hisH2</name>
    <name evidence="10" type="synonym">hisH</name>
    <name evidence="13" type="ORF">GCM10011487_40210</name>
</gene>
<evidence type="ECO:0000256" key="6">
    <source>
        <dbReference type="ARBA" id="ARBA00023102"/>
    </source>
</evidence>
<dbReference type="InterPro" id="IPR017926">
    <property type="entry name" value="GATASE"/>
</dbReference>
<dbReference type="SUPFAM" id="SSF52317">
    <property type="entry name" value="Class I glutamine amidotransferase-like"/>
    <property type="match status" value="1"/>
</dbReference>
<reference evidence="14" key="1">
    <citation type="submission" date="2020-01" db="EMBL/GenBank/DDBJ databases">
        <title>'Steroidobacter agaridevorans' sp. nov., agar-degrading bacteria isolated from rhizosphere soils.</title>
        <authorList>
            <person name="Ikenaga M."/>
            <person name="Kataoka M."/>
            <person name="Murouchi A."/>
            <person name="Katsuragi S."/>
            <person name="Sakai M."/>
        </authorList>
    </citation>
    <scope>NUCLEOTIDE SEQUENCE [LARGE SCALE GENOMIC DNA]</scope>
    <source>
        <strain evidence="14">YU21-B</strain>
    </source>
</reference>
<dbReference type="EC" id="4.3.2.10" evidence="10"/>
<proteinExistence type="inferred from homology"/>
<comment type="catalytic activity">
    <reaction evidence="8 10">
        <text>5-[(5-phospho-1-deoxy-D-ribulos-1-ylimino)methylamino]-1-(5-phospho-beta-D-ribosyl)imidazole-4-carboxamide + L-glutamine = D-erythro-1-(imidazol-4-yl)glycerol 3-phosphate + 5-amino-1-(5-phospho-beta-D-ribosyl)imidazole-4-carboxamide + L-glutamate + H(+)</text>
        <dbReference type="Rhea" id="RHEA:24793"/>
        <dbReference type="ChEBI" id="CHEBI:15378"/>
        <dbReference type="ChEBI" id="CHEBI:29985"/>
        <dbReference type="ChEBI" id="CHEBI:58278"/>
        <dbReference type="ChEBI" id="CHEBI:58359"/>
        <dbReference type="ChEBI" id="CHEBI:58475"/>
        <dbReference type="ChEBI" id="CHEBI:58525"/>
        <dbReference type="EC" id="4.3.2.10"/>
    </reaction>
</comment>
<comment type="subunit">
    <text evidence="2 10">Heterodimer of HisH and HisF.</text>
</comment>
<dbReference type="EMBL" id="BLJN01000004">
    <property type="protein sequence ID" value="GFE82021.1"/>
    <property type="molecule type" value="Genomic_DNA"/>
</dbReference>
<keyword evidence="3 10" id="KW-0028">Amino-acid biosynthesis</keyword>
<keyword evidence="10" id="KW-0963">Cytoplasm</keyword>
<evidence type="ECO:0000259" key="12">
    <source>
        <dbReference type="Pfam" id="PF00117"/>
    </source>
</evidence>
<dbReference type="AlphaFoldDB" id="A0A829YGS9"/>
<dbReference type="GO" id="GO:0000107">
    <property type="term" value="F:imidazoleglycerol-phosphate synthase activity"/>
    <property type="evidence" value="ECO:0007669"/>
    <property type="project" value="UniProtKB-UniRule"/>
</dbReference>
<dbReference type="PROSITE" id="PS51273">
    <property type="entry name" value="GATASE_TYPE_1"/>
    <property type="match status" value="1"/>
</dbReference>
<evidence type="ECO:0000313" key="14">
    <source>
        <dbReference type="Proteomes" id="UP000445000"/>
    </source>
</evidence>
<evidence type="ECO:0000256" key="5">
    <source>
        <dbReference type="ARBA" id="ARBA00022962"/>
    </source>
</evidence>